<keyword evidence="2" id="KW-1185">Reference proteome</keyword>
<dbReference type="EMBL" id="FODV01000010">
    <property type="protein sequence ID" value="SEO99892.1"/>
    <property type="molecule type" value="Genomic_DNA"/>
</dbReference>
<evidence type="ECO:0000313" key="1">
    <source>
        <dbReference type="EMBL" id="SEO99892.1"/>
    </source>
</evidence>
<dbReference type="AlphaFoldDB" id="A0A1H8U9E4"/>
<dbReference type="Proteomes" id="UP000199126">
    <property type="component" value="Unassembled WGS sequence"/>
</dbReference>
<protein>
    <submittedName>
        <fullName evidence="1">Uncharacterized protein</fullName>
    </submittedName>
</protein>
<organism evidence="1 2">
    <name type="scientific">Halogranum amylolyticum</name>
    <dbReference type="NCBI Taxonomy" id="660520"/>
    <lineage>
        <taxon>Archaea</taxon>
        <taxon>Methanobacteriati</taxon>
        <taxon>Methanobacteriota</taxon>
        <taxon>Stenosarchaea group</taxon>
        <taxon>Halobacteria</taxon>
        <taxon>Halobacteriales</taxon>
        <taxon>Haloferacaceae</taxon>
    </lineage>
</organism>
<accession>A0A1H8U9E4</accession>
<evidence type="ECO:0000313" key="2">
    <source>
        <dbReference type="Proteomes" id="UP000199126"/>
    </source>
</evidence>
<proteinExistence type="predicted"/>
<name>A0A1H8U9E4_9EURY</name>
<gene>
    <name evidence="1" type="ORF">SAMN04487948_11038</name>
</gene>
<sequence length="76" mass="9408">MSHFKFQPFDILNNNSNNRRTPIRHRYRRTDTHSIADFPDHYLKHRRSSEYSQSRIGDYRVIIDWQRNENSEILFI</sequence>
<reference evidence="2" key="1">
    <citation type="submission" date="2016-10" db="EMBL/GenBank/DDBJ databases">
        <authorList>
            <person name="Varghese N."/>
            <person name="Submissions S."/>
        </authorList>
    </citation>
    <scope>NUCLEOTIDE SEQUENCE [LARGE SCALE GENOMIC DNA]</scope>
    <source>
        <strain evidence="2">CGMCC 1.10121</strain>
    </source>
</reference>